<feature type="region of interest" description="Disordered" evidence="1">
    <location>
        <begin position="142"/>
        <end position="162"/>
    </location>
</feature>
<evidence type="ECO:0000256" key="1">
    <source>
        <dbReference type="SAM" id="MobiDB-lite"/>
    </source>
</evidence>
<proteinExistence type="predicted"/>
<organism evidence="2 3">
    <name type="scientific">Corynebacterium variabile</name>
    <dbReference type="NCBI Taxonomy" id="1727"/>
    <lineage>
        <taxon>Bacteria</taxon>
        <taxon>Bacillati</taxon>
        <taxon>Actinomycetota</taxon>
        <taxon>Actinomycetes</taxon>
        <taxon>Mycobacteriales</taxon>
        <taxon>Corynebacteriaceae</taxon>
        <taxon>Corynebacterium</taxon>
    </lineage>
</organism>
<dbReference type="Proteomes" id="UP000319986">
    <property type="component" value="Unassembled WGS sequence"/>
</dbReference>
<dbReference type="AlphaFoldDB" id="A0A4Y4C527"/>
<gene>
    <name evidence="2" type="ORF">CVA01_15440</name>
</gene>
<protein>
    <submittedName>
        <fullName evidence="2">Uncharacterized protein</fullName>
    </submittedName>
</protein>
<evidence type="ECO:0000313" key="2">
    <source>
        <dbReference type="EMBL" id="GEC86230.1"/>
    </source>
</evidence>
<feature type="region of interest" description="Disordered" evidence="1">
    <location>
        <begin position="64"/>
        <end position="83"/>
    </location>
</feature>
<accession>A0A4Y4C527</accession>
<dbReference type="EMBL" id="BJNT01000011">
    <property type="protein sequence ID" value="GEC86230.1"/>
    <property type="molecule type" value="Genomic_DNA"/>
</dbReference>
<reference evidence="2 3" key="1">
    <citation type="submission" date="2019-06" db="EMBL/GenBank/DDBJ databases">
        <title>Whole genome shotgun sequence of Corynebacterium variabile NBRC 15286.</title>
        <authorList>
            <person name="Hosoyama A."/>
            <person name="Uohara A."/>
            <person name="Ohji S."/>
            <person name="Ichikawa N."/>
        </authorList>
    </citation>
    <scope>NUCLEOTIDE SEQUENCE [LARGE SCALE GENOMIC DNA]</scope>
    <source>
        <strain evidence="2 3">NBRC 15286</strain>
    </source>
</reference>
<evidence type="ECO:0000313" key="3">
    <source>
        <dbReference type="Proteomes" id="UP000319986"/>
    </source>
</evidence>
<sequence length="162" mass="17079">MLLLFSGRELTGFRGCRRGAVAYVETKADMKVEGGDMGFTHTRAMTTLVVATFAVLILTGCSGGESESGKAPWRGNTADGPAGVPTISILPPGSLAPGMEMKGLPKFPESSGMSDERAEQAVDTMVTGDVGAVERLSLQQYMGAPDGRTNSHSDQVLENLRR</sequence>
<comment type="caution">
    <text evidence="2">The sequence shown here is derived from an EMBL/GenBank/DDBJ whole genome shotgun (WGS) entry which is preliminary data.</text>
</comment>
<name>A0A4Y4C527_9CORY</name>